<feature type="non-terminal residue" evidence="1">
    <location>
        <position position="68"/>
    </location>
</feature>
<dbReference type="AlphaFoldDB" id="A0AAD1VML1"/>
<accession>A0AAD1VML1</accession>
<evidence type="ECO:0000313" key="2">
    <source>
        <dbReference type="Proteomes" id="UP001295444"/>
    </source>
</evidence>
<dbReference type="EMBL" id="OW240912">
    <property type="protein sequence ID" value="CAH2220913.1"/>
    <property type="molecule type" value="Genomic_DNA"/>
</dbReference>
<name>A0AAD1VML1_PELCU</name>
<protein>
    <submittedName>
        <fullName evidence="1">Uncharacterized protein</fullName>
    </submittedName>
</protein>
<organism evidence="1 2">
    <name type="scientific">Pelobates cultripes</name>
    <name type="common">Western spadefoot toad</name>
    <dbReference type="NCBI Taxonomy" id="61616"/>
    <lineage>
        <taxon>Eukaryota</taxon>
        <taxon>Metazoa</taxon>
        <taxon>Chordata</taxon>
        <taxon>Craniata</taxon>
        <taxon>Vertebrata</taxon>
        <taxon>Euteleostomi</taxon>
        <taxon>Amphibia</taxon>
        <taxon>Batrachia</taxon>
        <taxon>Anura</taxon>
        <taxon>Pelobatoidea</taxon>
        <taxon>Pelobatidae</taxon>
        <taxon>Pelobates</taxon>
    </lineage>
</organism>
<keyword evidence="2" id="KW-1185">Reference proteome</keyword>
<reference evidence="1" key="1">
    <citation type="submission" date="2022-03" db="EMBL/GenBank/DDBJ databases">
        <authorList>
            <person name="Alioto T."/>
            <person name="Alioto T."/>
            <person name="Gomez Garrido J."/>
        </authorList>
    </citation>
    <scope>NUCLEOTIDE SEQUENCE</scope>
</reference>
<evidence type="ECO:0000313" key="1">
    <source>
        <dbReference type="EMBL" id="CAH2220913.1"/>
    </source>
</evidence>
<dbReference type="Proteomes" id="UP001295444">
    <property type="component" value="Chromosome 01"/>
</dbReference>
<proteinExistence type="predicted"/>
<gene>
    <name evidence="1" type="ORF">PECUL_23A057306</name>
</gene>
<sequence length="68" mass="7672">MPAPQEGQELATKQDIKKFLLDIKQMLTADIAMVKEDVKVVMDSVHASKEDILELRGSLSHLQDPLRK</sequence>